<feature type="transmembrane region" description="Helical" evidence="2">
    <location>
        <begin position="326"/>
        <end position="345"/>
    </location>
</feature>
<feature type="region of interest" description="Disordered" evidence="1">
    <location>
        <begin position="137"/>
        <end position="162"/>
    </location>
</feature>
<accession>A0A2J8A6S1</accession>
<protein>
    <submittedName>
        <fullName evidence="3">Uncharacterized protein</fullName>
    </submittedName>
</protein>
<evidence type="ECO:0000313" key="4">
    <source>
        <dbReference type="Proteomes" id="UP000236333"/>
    </source>
</evidence>
<evidence type="ECO:0000256" key="1">
    <source>
        <dbReference type="SAM" id="MobiDB-lite"/>
    </source>
</evidence>
<sequence>MSLSPIPPPAPPACYPCRTAVLALLRHGEALPAFWGFILFDVLVLRPPALELPYGMGTTAPPQQDGDVGQQLQPPMEGQDQQTGPRQRGKGPEVGQVETPGGGAGGGGAADCSVGEGGAEGPRRAIQVTVIAGTSGRGAARGAASGRHTPRRMDGRAAIGSSNSGSGGDALLAAAAAAASAVLPSSGLGRLRLAAAASLGPLLDFVVCYNACEAINAYLMPRRAEDVLAAPLVVQAFLSTCFATALYFHLRYFFHSMEMLWAAGFALVLGRRVARWQPLFDSPERSTSPVDFWNNRYVPGQRAAEVAVPGPSRALAAALPAQLRSVAFMGLLMPLTAVLFFRPWFRASYHRELRVLLRGPTGWAVRTWVLGIPPDAGGRG</sequence>
<feature type="compositionally biased region" description="Gly residues" evidence="1">
    <location>
        <begin position="100"/>
        <end position="120"/>
    </location>
</feature>
<reference evidence="3 4" key="1">
    <citation type="journal article" date="2017" name="Mol. Biol. Evol.">
        <title>The 4-celled Tetrabaena socialis nuclear genome reveals the essential components for genetic control of cell number at the origin of multicellularity in the volvocine lineage.</title>
        <authorList>
            <person name="Featherston J."/>
            <person name="Arakaki Y."/>
            <person name="Hanschen E.R."/>
            <person name="Ferris P.J."/>
            <person name="Michod R.E."/>
            <person name="Olson B.J.S.C."/>
            <person name="Nozaki H."/>
            <person name="Durand P.M."/>
        </authorList>
    </citation>
    <scope>NUCLEOTIDE SEQUENCE [LARGE SCALE GENOMIC DNA]</scope>
    <source>
        <strain evidence="3 4">NIES-571</strain>
    </source>
</reference>
<dbReference type="Proteomes" id="UP000236333">
    <property type="component" value="Unassembled WGS sequence"/>
</dbReference>
<gene>
    <name evidence="3" type="ORF">TSOC_005272</name>
</gene>
<dbReference type="AlphaFoldDB" id="A0A2J8A6S1"/>
<dbReference type="EMBL" id="PGGS01000141">
    <property type="protein sequence ID" value="PNH08183.1"/>
    <property type="molecule type" value="Genomic_DNA"/>
</dbReference>
<proteinExistence type="predicted"/>
<keyword evidence="2" id="KW-1133">Transmembrane helix</keyword>
<keyword evidence="4" id="KW-1185">Reference proteome</keyword>
<keyword evidence="2" id="KW-0812">Transmembrane</keyword>
<feature type="compositionally biased region" description="Low complexity" evidence="1">
    <location>
        <begin position="137"/>
        <end position="147"/>
    </location>
</feature>
<keyword evidence="2" id="KW-0472">Membrane</keyword>
<name>A0A2J8A6S1_9CHLO</name>
<evidence type="ECO:0000256" key="2">
    <source>
        <dbReference type="SAM" id="Phobius"/>
    </source>
</evidence>
<organism evidence="3 4">
    <name type="scientific">Tetrabaena socialis</name>
    <dbReference type="NCBI Taxonomy" id="47790"/>
    <lineage>
        <taxon>Eukaryota</taxon>
        <taxon>Viridiplantae</taxon>
        <taxon>Chlorophyta</taxon>
        <taxon>core chlorophytes</taxon>
        <taxon>Chlorophyceae</taxon>
        <taxon>CS clade</taxon>
        <taxon>Chlamydomonadales</taxon>
        <taxon>Tetrabaenaceae</taxon>
        <taxon>Tetrabaena</taxon>
    </lineage>
</organism>
<feature type="region of interest" description="Disordered" evidence="1">
    <location>
        <begin position="56"/>
        <end position="120"/>
    </location>
</feature>
<evidence type="ECO:0000313" key="3">
    <source>
        <dbReference type="EMBL" id="PNH08183.1"/>
    </source>
</evidence>
<feature type="transmembrane region" description="Helical" evidence="2">
    <location>
        <begin position="227"/>
        <end position="250"/>
    </location>
</feature>
<comment type="caution">
    <text evidence="3">The sequence shown here is derived from an EMBL/GenBank/DDBJ whole genome shotgun (WGS) entry which is preliminary data.</text>
</comment>
<dbReference type="OrthoDB" id="548221at2759"/>